<dbReference type="RefSeq" id="WP_249711565.1">
    <property type="nucleotide sequence ID" value="NZ_JAMFMB010000022.1"/>
</dbReference>
<evidence type="ECO:0000256" key="1">
    <source>
        <dbReference type="SAM" id="MobiDB-lite"/>
    </source>
</evidence>
<keyword evidence="3" id="KW-1185">Reference proteome</keyword>
<organism evidence="2 3">
    <name type="scientific">Ruegeria spongiae</name>
    <dbReference type="NCBI Taxonomy" id="2942209"/>
    <lineage>
        <taxon>Bacteria</taxon>
        <taxon>Pseudomonadati</taxon>
        <taxon>Pseudomonadota</taxon>
        <taxon>Alphaproteobacteria</taxon>
        <taxon>Rhodobacterales</taxon>
        <taxon>Roseobacteraceae</taxon>
        <taxon>Ruegeria</taxon>
    </lineage>
</organism>
<dbReference type="Proteomes" id="UP001203880">
    <property type="component" value="Unassembled WGS sequence"/>
</dbReference>
<feature type="compositionally biased region" description="Pro residues" evidence="1">
    <location>
        <begin position="401"/>
        <end position="417"/>
    </location>
</feature>
<accession>A0ABT0Q5E2</accession>
<feature type="region of interest" description="Disordered" evidence="1">
    <location>
        <begin position="1"/>
        <end position="21"/>
    </location>
</feature>
<reference evidence="2" key="1">
    <citation type="submission" date="2022-05" db="EMBL/GenBank/DDBJ databases">
        <authorList>
            <person name="Park J.-S."/>
        </authorList>
    </citation>
    <scope>NUCLEOTIDE SEQUENCE</scope>
    <source>
        <strain evidence="2">2012CJ41-6</strain>
    </source>
</reference>
<sequence length="417" mass="45440">MMHPSPNPPLQTPAGPMDDTLNHVRQNVRNVLTRSAAFRALPPEKQREVARDTVKVARFITDAGGETAGLPMSVFIDNPAGSAPAQALAEPPRPGAPNQGQRGFSGAGVDFQNAATKNAGTDLASVIDAVDFPQFCASLIEGVFNAIVQTSIQQMEAYATMVANVSKSVDQYMQDNVSQEQAMDQMVSGNSDLFEQDWSGDAPGIAPRSDANEDQMGGFLQSLGLPFDLDPGDEEVMQQQVVPAVRKNMAMDRQKLLATMVLMGINRIVVTDGKIQASCVFSIDARDVLRRNQEIDTSFEQTYNKRHNKKKRDGWWIFAKNRESERTRLNVKTDIDTNQTDESESKSTLKAKLTGNVDLRFKSDYFPLENMMDMLGTNETVITQVAQQPTPQQQQAGAALPLPPAPPLPPPPAGIGG</sequence>
<protein>
    <submittedName>
        <fullName evidence="2">Uncharacterized protein</fullName>
    </submittedName>
</protein>
<feature type="region of interest" description="Disordered" evidence="1">
    <location>
        <begin position="82"/>
        <end position="108"/>
    </location>
</feature>
<evidence type="ECO:0000313" key="2">
    <source>
        <dbReference type="EMBL" id="MCL6285098.1"/>
    </source>
</evidence>
<evidence type="ECO:0000313" key="3">
    <source>
        <dbReference type="Proteomes" id="UP001203880"/>
    </source>
</evidence>
<dbReference type="EMBL" id="JAMFMB010000022">
    <property type="protein sequence ID" value="MCL6285098.1"/>
    <property type="molecule type" value="Genomic_DNA"/>
</dbReference>
<feature type="compositionally biased region" description="Pro residues" evidence="1">
    <location>
        <begin position="1"/>
        <end position="11"/>
    </location>
</feature>
<gene>
    <name evidence="2" type="ORF">M3P21_16330</name>
</gene>
<feature type="region of interest" description="Disordered" evidence="1">
    <location>
        <begin position="387"/>
        <end position="417"/>
    </location>
</feature>
<name>A0ABT0Q5E2_9RHOB</name>
<feature type="compositionally biased region" description="Low complexity" evidence="1">
    <location>
        <begin position="387"/>
        <end position="400"/>
    </location>
</feature>
<comment type="caution">
    <text evidence="2">The sequence shown here is derived from an EMBL/GenBank/DDBJ whole genome shotgun (WGS) entry which is preliminary data.</text>
</comment>
<proteinExistence type="predicted"/>